<evidence type="ECO:0000256" key="4">
    <source>
        <dbReference type="ARBA" id="ARBA00023157"/>
    </source>
</evidence>
<evidence type="ECO:0000313" key="8">
    <source>
        <dbReference type="EMBL" id="KAG9334402.1"/>
    </source>
</evidence>
<feature type="repeat" description="LDL-receptor class B" evidence="6">
    <location>
        <begin position="103"/>
        <end position="146"/>
    </location>
</feature>
<organism evidence="8 9">
    <name type="scientific">Albula glossodonta</name>
    <name type="common">roundjaw bonefish</name>
    <dbReference type="NCBI Taxonomy" id="121402"/>
    <lineage>
        <taxon>Eukaryota</taxon>
        <taxon>Metazoa</taxon>
        <taxon>Chordata</taxon>
        <taxon>Craniata</taxon>
        <taxon>Vertebrata</taxon>
        <taxon>Euteleostomi</taxon>
        <taxon>Actinopterygii</taxon>
        <taxon>Neopterygii</taxon>
        <taxon>Teleostei</taxon>
        <taxon>Albuliformes</taxon>
        <taxon>Albulidae</taxon>
        <taxon>Albula</taxon>
    </lineage>
</organism>
<dbReference type="OrthoDB" id="72419at2759"/>
<dbReference type="Pfam" id="PF00058">
    <property type="entry name" value="Ldl_recept_b"/>
    <property type="match status" value="1"/>
</dbReference>
<evidence type="ECO:0000256" key="7">
    <source>
        <dbReference type="SAM" id="MobiDB-lite"/>
    </source>
</evidence>
<dbReference type="PROSITE" id="PS51120">
    <property type="entry name" value="LDLRB"/>
    <property type="match status" value="1"/>
</dbReference>
<sequence>MEMNGLRGAVAADTLMKPDRAGGGGGGTKSKSDQVSQVNGYAETNKQNGCTQLSEAAAGVTDKRGGSGLLPAVPQISIRLSCWLFISLGGGGVNIEGKWVLEGYMYWTDWGEEPRIERAGMDGSSRKIIVEEDIYWPNGLTIDLEEQKLYWADAKLSFIHRANLDGSSRIRARNRAVVSTPPPPPPTQPFGSQAERVFPYDRGRLMAILRKNRAGIPNASTIRVCTRSVEPRAHPHRTVIERLCSGCSLFLS</sequence>
<feature type="region of interest" description="Disordered" evidence="7">
    <location>
        <begin position="16"/>
        <end position="38"/>
    </location>
</feature>
<evidence type="ECO:0000313" key="9">
    <source>
        <dbReference type="Proteomes" id="UP000824540"/>
    </source>
</evidence>
<dbReference type="SMART" id="SM00135">
    <property type="entry name" value="LY"/>
    <property type="match status" value="2"/>
</dbReference>
<dbReference type="AlphaFoldDB" id="A0A8T2N9P3"/>
<evidence type="ECO:0000256" key="5">
    <source>
        <dbReference type="ARBA" id="ARBA00023180"/>
    </source>
</evidence>
<accession>A0A8T2N9P3</accession>
<dbReference type="SUPFAM" id="SSF63825">
    <property type="entry name" value="YWTD domain"/>
    <property type="match status" value="1"/>
</dbReference>
<gene>
    <name evidence="8" type="ORF">JZ751_008152</name>
</gene>
<evidence type="ECO:0000256" key="1">
    <source>
        <dbReference type="ARBA" id="ARBA00022536"/>
    </source>
</evidence>
<reference evidence="8" key="1">
    <citation type="thesis" date="2021" institute="BYU ScholarsArchive" country="Provo, UT, USA">
        <title>Applications of and Algorithms for Genome Assembly and Genomic Analyses with an Emphasis on Marine Teleosts.</title>
        <authorList>
            <person name="Pickett B.D."/>
        </authorList>
    </citation>
    <scope>NUCLEOTIDE SEQUENCE</scope>
    <source>
        <strain evidence="8">HI-2016</strain>
    </source>
</reference>
<keyword evidence="4" id="KW-1015">Disulfide bond</keyword>
<evidence type="ECO:0000256" key="2">
    <source>
        <dbReference type="ARBA" id="ARBA00022729"/>
    </source>
</evidence>
<dbReference type="InterPro" id="IPR011042">
    <property type="entry name" value="6-blade_b-propeller_TolB-like"/>
</dbReference>
<evidence type="ECO:0000256" key="3">
    <source>
        <dbReference type="ARBA" id="ARBA00022737"/>
    </source>
</evidence>
<dbReference type="FunFam" id="2.120.10.30:FF:000241">
    <property type="entry name" value="Low-density lipoprotein receptor-related protein 6"/>
    <property type="match status" value="1"/>
</dbReference>
<dbReference type="InterPro" id="IPR000033">
    <property type="entry name" value="LDLR_classB_rpt"/>
</dbReference>
<dbReference type="PANTHER" id="PTHR46513">
    <property type="entry name" value="VITELLOGENIN RECEPTOR-LIKE PROTEIN-RELATED-RELATED"/>
    <property type="match status" value="1"/>
</dbReference>
<keyword evidence="2" id="KW-0732">Signal</keyword>
<protein>
    <recommendedName>
        <fullName evidence="10">Low-density lipoprotein receptor-related protein 6</fullName>
    </recommendedName>
</protein>
<keyword evidence="5" id="KW-0325">Glycoprotein</keyword>
<dbReference type="Proteomes" id="UP000824540">
    <property type="component" value="Unassembled WGS sequence"/>
</dbReference>
<dbReference type="InterPro" id="IPR050778">
    <property type="entry name" value="Cueball_EGF_LRP_Nidogen"/>
</dbReference>
<keyword evidence="3" id="KW-0677">Repeat</keyword>
<dbReference type="Gene3D" id="2.120.10.30">
    <property type="entry name" value="TolB, C-terminal domain"/>
    <property type="match status" value="1"/>
</dbReference>
<keyword evidence="1" id="KW-0245">EGF-like domain</keyword>
<evidence type="ECO:0008006" key="10">
    <source>
        <dbReference type="Google" id="ProtNLM"/>
    </source>
</evidence>
<keyword evidence="9" id="KW-1185">Reference proteome</keyword>
<comment type="caution">
    <text evidence="8">The sequence shown here is derived from an EMBL/GenBank/DDBJ whole genome shotgun (WGS) entry which is preliminary data.</text>
</comment>
<proteinExistence type="predicted"/>
<name>A0A8T2N9P3_9TELE</name>
<dbReference type="EMBL" id="JAFBMS010000151">
    <property type="protein sequence ID" value="KAG9334402.1"/>
    <property type="molecule type" value="Genomic_DNA"/>
</dbReference>
<evidence type="ECO:0000256" key="6">
    <source>
        <dbReference type="PROSITE-ProRule" id="PRU00461"/>
    </source>
</evidence>